<dbReference type="AlphaFoldDB" id="A0A3R7KUY2"/>
<organism evidence="1 2">
    <name type="scientific">Trypanosoma conorhini</name>
    <dbReference type="NCBI Taxonomy" id="83891"/>
    <lineage>
        <taxon>Eukaryota</taxon>
        <taxon>Discoba</taxon>
        <taxon>Euglenozoa</taxon>
        <taxon>Kinetoplastea</taxon>
        <taxon>Metakinetoplastina</taxon>
        <taxon>Trypanosomatida</taxon>
        <taxon>Trypanosomatidae</taxon>
        <taxon>Trypanosoma</taxon>
    </lineage>
</organism>
<accession>A0A3R7KUY2</accession>
<name>A0A3R7KUY2_9TRYP</name>
<sequence>MLRVGCCFLGRWGPRDFLRGRTKRGGAIHTRHTHGSQGRYKRLSNSFGLRDGRRHAWNHMKGGLGVKLGGGLFGLRIPRQHALSTMSREQYEVSIHGHPNITNPYRHHMNEHPDLKGVMRNASLDVHVVLLMPRVPRATTNTTTTTTTAVAEEVPHAWDELLQHLGGVIQKESWALGHSSSTSGSSIKTYCATTSASVLCRDASHDSLHAAAASLFKDLTRGAKISPPSPALLRQRHEKRHIPLFGASFSTDALPYTRAGVALASSTSPFCTAQKQVSRIFSQDSKKGIDRASMNPPMSLATISSCGVSQRGVQQLLQDLQQACPQALGLCLRLEELLPAGGAEVQESAAEASSTSPPRKLLREEMDPDEVGVWKSPTATVGALMRWQYFNWDPRAHSKDCLPHHRRCQSVHVFVDASRVRGRKNPSAVEASSNQRRFAARSLMSPHLSEKLQSMNFKRVSQKGLAETLAALRGWSVDSHWRALEERRRTRRGEAKAHSHSH</sequence>
<reference evidence="1 2" key="1">
    <citation type="journal article" date="2018" name="BMC Genomics">
        <title>Genomic comparison of Trypanosoma conorhini and Trypanosoma rangeli to Trypanosoma cruzi strains of high and low virulence.</title>
        <authorList>
            <person name="Bradwell K.R."/>
            <person name="Koparde V.N."/>
            <person name="Matveyev A.V."/>
            <person name="Serrano M.G."/>
            <person name="Alves J.M."/>
            <person name="Parikh H."/>
            <person name="Huang B."/>
            <person name="Lee V."/>
            <person name="Espinosa-Alvarez O."/>
            <person name="Ortiz P.A."/>
            <person name="Costa-Martins A.G."/>
            <person name="Teixeira M.M."/>
            <person name="Buck G.A."/>
        </authorList>
    </citation>
    <scope>NUCLEOTIDE SEQUENCE [LARGE SCALE GENOMIC DNA]</scope>
    <source>
        <strain evidence="1 2">025E</strain>
    </source>
</reference>
<dbReference type="GeneID" id="40319022"/>
<gene>
    <name evidence="1" type="ORF">Tco025E_05411</name>
</gene>
<evidence type="ECO:0000313" key="2">
    <source>
        <dbReference type="Proteomes" id="UP000284403"/>
    </source>
</evidence>
<keyword evidence="2" id="KW-1185">Reference proteome</keyword>
<dbReference type="Proteomes" id="UP000284403">
    <property type="component" value="Unassembled WGS sequence"/>
</dbReference>
<protein>
    <submittedName>
        <fullName evidence="1">Uncharacterized protein</fullName>
    </submittedName>
</protein>
<evidence type="ECO:0000313" key="1">
    <source>
        <dbReference type="EMBL" id="RNF15727.1"/>
    </source>
</evidence>
<dbReference type="EMBL" id="MKKU01000317">
    <property type="protein sequence ID" value="RNF15727.1"/>
    <property type="molecule type" value="Genomic_DNA"/>
</dbReference>
<dbReference type="RefSeq" id="XP_029227575.1">
    <property type="nucleotide sequence ID" value="XM_029372310.1"/>
</dbReference>
<comment type="caution">
    <text evidence="1">The sequence shown here is derived from an EMBL/GenBank/DDBJ whole genome shotgun (WGS) entry which is preliminary data.</text>
</comment>
<proteinExistence type="predicted"/>
<dbReference type="OrthoDB" id="273048at2759"/>